<proteinExistence type="inferred from homology"/>
<dbReference type="InterPro" id="IPR001344">
    <property type="entry name" value="Chloro_AB-bd_pln"/>
</dbReference>
<feature type="binding site" description="axial binding residue" evidence="7">
    <location>
        <position position="223"/>
    </location>
    <ligand>
        <name>chlorophyll b</name>
        <dbReference type="ChEBI" id="CHEBI:61721"/>
        <label>1</label>
    </ligand>
    <ligandPart>
        <name>Mg</name>
        <dbReference type="ChEBI" id="CHEBI:25107"/>
    </ligandPart>
</feature>
<evidence type="ECO:0000313" key="9">
    <source>
        <dbReference type="EMBL" id="CAD8254590.1"/>
    </source>
</evidence>
<feature type="binding site" evidence="7">
    <location>
        <position position="110"/>
    </location>
    <ligand>
        <name>chlorophyll a</name>
        <dbReference type="ChEBI" id="CHEBI:58416"/>
        <label>1</label>
    </ligand>
</feature>
<feature type="binding site" description="axial binding residue" evidence="7">
    <location>
        <position position="112"/>
    </location>
    <ligand>
        <name>chlorophyll b</name>
        <dbReference type="ChEBI" id="CHEBI:61721"/>
        <label>1</label>
    </ligand>
    <ligandPart>
        <name>Mg</name>
        <dbReference type="ChEBI" id="CHEBI:25107"/>
    </ligandPart>
</feature>
<protein>
    <submittedName>
        <fullName evidence="9">Uncharacterized protein</fullName>
    </submittedName>
</protein>
<evidence type="ECO:0000256" key="6">
    <source>
        <dbReference type="ARBA" id="ARBA00022640"/>
    </source>
</evidence>
<evidence type="ECO:0000256" key="8">
    <source>
        <dbReference type="SAM" id="SignalP"/>
    </source>
</evidence>
<keyword evidence="6" id="KW-0934">Plastid</keyword>
<evidence type="ECO:0000256" key="4">
    <source>
        <dbReference type="ARBA" id="ARBA00022528"/>
    </source>
</evidence>
<feature type="binding site" description="axial binding residue" evidence="7">
    <location>
        <position position="173"/>
    </location>
    <ligand>
        <name>chlorophyll b</name>
        <dbReference type="ChEBI" id="CHEBI:61721"/>
        <label>1</label>
    </ligand>
    <ligandPart>
        <name>Mg</name>
        <dbReference type="ChEBI" id="CHEBI:25107"/>
    </ligandPart>
</feature>
<keyword evidence="8" id="KW-0732">Signal</keyword>
<dbReference type="Pfam" id="PF00504">
    <property type="entry name" value="Chloroa_b-bind"/>
    <property type="match status" value="2"/>
</dbReference>
<dbReference type="EMBL" id="HBEA01005335">
    <property type="protein sequence ID" value="CAD8254590.1"/>
    <property type="molecule type" value="Transcribed_RNA"/>
</dbReference>
<comment type="subcellular location">
    <subcellularLocation>
        <location evidence="2">Plastid</location>
        <location evidence="2">Chloroplast</location>
    </subcellularLocation>
</comment>
<name>A0A7R9U4N3_9STRA</name>
<feature type="signal peptide" evidence="8">
    <location>
        <begin position="1"/>
        <end position="16"/>
    </location>
</feature>
<dbReference type="InterPro" id="IPR022796">
    <property type="entry name" value="Chloroa_b-bind"/>
</dbReference>
<keyword evidence="7" id="KW-0148">Chlorophyll</keyword>
<dbReference type="GO" id="GO:0009507">
    <property type="term" value="C:chloroplast"/>
    <property type="evidence" value="ECO:0007669"/>
    <property type="project" value="UniProtKB-SubCell"/>
</dbReference>
<dbReference type="AlphaFoldDB" id="A0A7R9U4N3"/>
<evidence type="ECO:0000256" key="5">
    <source>
        <dbReference type="ARBA" id="ARBA00022531"/>
    </source>
</evidence>
<feature type="binding site" evidence="7">
    <location>
        <position position="95"/>
    </location>
    <ligand>
        <name>chlorophyll a</name>
        <dbReference type="ChEBI" id="CHEBI:58416"/>
        <label>1</label>
    </ligand>
</feature>
<dbReference type="PANTHER" id="PTHR21649">
    <property type="entry name" value="CHLOROPHYLL A/B BINDING PROTEIN"/>
    <property type="match status" value="1"/>
</dbReference>
<keyword evidence="5" id="KW-0602">Photosynthesis</keyword>
<keyword evidence="4" id="KW-0150">Chloroplast</keyword>
<reference evidence="9" key="1">
    <citation type="submission" date="2021-01" db="EMBL/GenBank/DDBJ databases">
        <authorList>
            <person name="Corre E."/>
            <person name="Pelletier E."/>
            <person name="Niang G."/>
            <person name="Scheremetjew M."/>
            <person name="Finn R."/>
            <person name="Kale V."/>
            <person name="Holt S."/>
            <person name="Cochrane G."/>
            <person name="Meng A."/>
            <person name="Brown T."/>
            <person name="Cohen L."/>
        </authorList>
    </citation>
    <scope>NUCLEOTIDE SEQUENCE</scope>
    <source>
        <strain evidence="9">CCMP2078</strain>
    </source>
</reference>
<dbReference type="GO" id="GO:0016168">
    <property type="term" value="F:chlorophyll binding"/>
    <property type="evidence" value="ECO:0007669"/>
    <property type="project" value="UniProtKB-KW"/>
</dbReference>
<feature type="chain" id="PRO_5031476718" evidence="8">
    <location>
        <begin position="17"/>
        <end position="292"/>
    </location>
</feature>
<dbReference type="SUPFAM" id="SSF103511">
    <property type="entry name" value="Chlorophyll a-b binding protein"/>
    <property type="match status" value="1"/>
</dbReference>
<keyword evidence="7" id="KW-0157">Chromophore</keyword>
<sequence length="292" mass="31564">MFRILSCALLVAGAGAFSARRGQMQMSKKSTLYFDWKKVNKPLFLRDPLAGFGPDGQWLPKTKEGMSQALPWSDKPVIGDGNLAGDRGFDPWGLSKIFPLAWLRAAEIKHGRVCMLAAVGLIAPELVQNPVGYEGLQFDPVFQEMNAFKALGTVPGLGLAQIVLVAGLVEIFSIKSNYEGTFTFDDGLTSIERSDIDSGAFKFLTGGAKNALAADTKSKFETLQVTEQVSPGDLGFDPLGFADDGIKPEFAEAEIKHARLAMLGTLGMLIQQAKTPEFGLLEYTGKYFAGEV</sequence>
<evidence type="ECO:0000256" key="1">
    <source>
        <dbReference type="ARBA" id="ARBA00004022"/>
    </source>
</evidence>
<dbReference type="GO" id="GO:0016020">
    <property type="term" value="C:membrane"/>
    <property type="evidence" value="ECO:0007669"/>
    <property type="project" value="InterPro"/>
</dbReference>
<dbReference type="GO" id="GO:0009765">
    <property type="term" value="P:photosynthesis, light harvesting"/>
    <property type="evidence" value="ECO:0007669"/>
    <property type="project" value="InterPro"/>
</dbReference>
<feature type="binding site" evidence="7">
    <location>
        <position position="254"/>
    </location>
    <ligand>
        <name>chlorophyll a</name>
        <dbReference type="ChEBI" id="CHEBI:58416"/>
        <label>1</label>
    </ligand>
</feature>
<feature type="binding site" evidence="7">
    <location>
        <position position="107"/>
    </location>
    <ligand>
        <name>chlorophyll b</name>
        <dbReference type="ChEBI" id="CHEBI:61721"/>
        <label>2</label>
    </ligand>
</feature>
<comment type="similarity">
    <text evidence="3">Belongs to the fucoxanthin chlorophyll protein family.</text>
</comment>
<evidence type="ECO:0000256" key="2">
    <source>
        <dbReference type="ARBA" id="ARBA00004229"/>
    </source>
</evidence>
<evidence type="ECO:0000256" key="7">
    <source>
        <dbReference type="PIRSR" id="PIRSR601344-1"/>
    </source>
</evidence>
<feature type="binding site" evidence="7">
    <location>
        <position position="271"/>
    </location>
    <ligand>
        <name>chlorophyll a</name>
        <dbReference type="ChEBI" id="CHEBI:58416"/>
        <label>1</label>
    </ligand>
</feature>
<organism evidence="9">
    <name type="scientific">Pinguiococcus pyrenoidosus</name>
    <dbReference type="NCBI Taxonomy" id="172671"/>
    <lineage>
        <taxon>Eukaryota</taxon>
        <taxon>Sar</taxon>
        <taxon>Stramenopiles</taxon>
        <taxon>Ochrophyta</taxon>
        <taxon>Pinguiophyceae</taxon>
        <taxon>Pinguiochrysidales</taxon>
        <taxon>Pinguiochrysidaceae</taxon>
        <taxon>Pinguiococcus</taxon>
    </lineage>
</organism>
<accession>A0A7R9U4N3</accession>
<evidence type="ECO:0000256" key="3">
    <source>
        <dbReference type="ARBA" id="ARBA00005933"/>
    </source>
</evidence>
<feature type="binding site" description="axial binding residue" evidence="7">
    <location>
        <position position="169"/>
    </location>
    <ligand>
        <name>chlorophyll b</name>
        <dbReference type="ChEBI" id="CHEBI:61721"/>
        <label>1</label>
    </ligand>
    <ligandPart>
        <name>Mg</name>
        <dbReference type="ChEBI" id="CHEBI:25107"/>
    </ligandPart>
</feature>
<gene>
    <name evidence="9" type="ORF">PPYR1160_LOCUS4082</name>
</gene>
<dbReference type="Gene3D" id="1.10.3460.10">
    <property type="entry name" value="Chlorophyll a/b binding protein domain"/>
    <property type="match status" value="1"/>
</dbReference>
<comment type="function">
    <text evidence="1">The light-harvesting complex (LHC) functions as a light receptor, it captures and delivers excitation energy to photosystems with which it is closely associated. Energy is transferred from the carotenoid and chlorophyll C (or B) to chlorophyll A and the photosynthetic reaction centers where it is used to synthesize ATP and reducing power.</text>
</comment>
<feature type="binding site" evidence="7">
    <location>
        <position position="259"/>
    </location>
    <ligand>
        <name>chlorophyll a</name>
        <dbReference type="ChEBI" id="CHEBI:58416"/>
        <label>1</label>
    </ligand>
</feature>